<organism evidence="17">
    <name type="scientific">Turnip leaf roll virus</name>
    <dbReference type="NCBI Taxonomy" id="1766828"/>
    <lineage>
        <taxon>Viruses</taxon>
        <taxon>Monodnaviria</taxon>
        <taxon>Shotokuvirae</taxon>
        <taxon>Cressdnaviricota</taxon>
        <taxon>Repensiviricetes</taxon>
        <taxon>Geplafuvirales</taxon>
        <taxon>Geminiviridae</taxon>
        <taxon>Turncurtovirus</taxon>
        <taxon>Turncurtovirus rapae</taxon>
    </lineage>
</organism>
<feature type="binding site" evidence="14">
    <location>
        <position position="49"/>
    </location>
    <ligand>
        <name>a divalent metal cation</name>
        <dbReference type="ChEBI" id="CHEBI:60240"/>
    </ligand>
</feature>
<sequence>MTPPKRFRVAAKNFFLTYPHCFLSPTEALEQLKQLQIPVNKKYIRIAKEHHDDKERTPHLHALLLLEGKFHGQNPRFFDLVSPNRSAHYHCNIQGAKSSSDVKTSSQKEGEYSDWGEFQIDGRSSRGGQQSANDAYAAAINTGSKQEALRVIKELAPKDYVLQYHNLNANLAAIFAPPPEIYQPPYTHNQFILPQDIQAWVDSNFTQEPATPPAGPTKHKRIPSIERPQSIIIEGPSRTGKTLWARSLGTHNYITGHLDFSARVYHDEVEYNVIDDVDPHYLKMKHWKHLIGAQKEWQTNLKYGKPRIIKGGVPSIILCNPGDGASYKDFLDKPENETLKSWTIQNSAFATITEPLYINENREEAEDSPPTV</sequence>
<accession>A0A0S3JNN4</accession>
<dbReference type="GO" id="GO:0016779">
    <property type="term" value="F:nucleotidyltransferase activity"/>
    <property type="evidence" value="ECO:0007669"/>
    <property type="project" value="UniProtKB-KW"/>
</dbReference>
<dbReference type="InterPro" id="IPR022692">
    <property type="entry name" value="Gemini_AL1_REP_central"/>
</dbReference>
<dbReference type="EC" id="3.1.21.-" evidence="15"/>
<keyword evidence="13 15" id="KW-0238">DNA-binding</keyword>
<dbReference type="Gene3D" id="3.40.1310.20">
    <property type="match status" value="1"/>
</dbReference>
<evidence type="ECO:0000256" key="13">
    <source>
        <dbReference type="ARBA" id="ARBA00023125"/>
    </source>
</evidence>
<evidence type="ECO:0000256" key="5">
    <source>
        <dbReference type="ARBA" id="ARBA00022695"/>
    </source>
</evidence>
<keyword evidence="5 15" id="KW-0548">Nucleotidyltransferase</keyword>
<keyword evidence="15" id="KW-0067">ATP-binding</keyword>
<evidence type="ECO:0000256" key="14">
    <source>
        <dbReference type="PIRSR" id="PIRSR601191-2"/>
    </source>
</evidence>
<evidence type="ECO:0000256" key="9">
    <source>
        <dbReference type="ARBA" id="ARBA00022741"/>
    </source>
</evidence>
<keyword evidence="4 15" id="KW-0808">Transferase</keyword>
<keyword evidence="6" id="KW-0235">DNA replication</keyword>
<dbReference type="InterPro" id="IPR001301">
    <property type="entry name" value="Gemini_AL1_CLV"/>
</dbReference>
<feature type="domain" description="CRESS-DNA virus Rep endonuclease" evidence="16">
    <location>
        <begin position="8"/>
        <end position="118"/>
    </location>
</feature>
<evidence type="ECO:0000256" key="1">
    <source>
        <dbReference type="ARBA" id="ARBA00004147"/>
    </source>
</evidence>
<dbReference type="PRINTS" id="PR00227">
    <property type="entry name" value="GEMCOATAL1"/>
</dbReference>
<comment type="cofactor">
    <cofactor evidence="14">
        <name>Mg(2+)</name>
        <dbReference type="ChEBI" id="CHEBI:18420"/>
    </cofactor>
    <cofactor evidence="14">
        <name>Mn(2+)</name>
        <dbReference type="ChEBI" id="CHEBI:29035"/>
    </cofactor>
    <text evidence="14">Divalent metal cations, possibly Mg(2+) or Mn(2+).</text>
</comment>
<keyword evidence="15" id="KW-0347">Helicase</keyword>
<dbReference type="InterPro" id="IPR001191">
    <property type="entry name" value="Gemini_AL1_REP"/>
</dbReference>
<keyword evidence="7 15" id="KW-0540">Nuclease</keyword>
<proteinExistence type="inferred from homology"/>
<keyword evidence="3 15" id="KW-1048">Host nucleus</keyword>
<evidence type="ECO:0000259" key="16">
    <source>
        <dbReference type="PROSITE" id="PS52020"/>
    </source>
</evidence>
<dbReference type="GO" id="GO:0046872">
    <property type="term" value="F:metal ion binding"/>
    <property type="evidence" value="ECO:0007669"/>
    <property type="project" value="UniProtKB-KW"/>
</dbReference>
<reference evidence="17" key="1">
    <citation type="journal article" date="2016" name="Arch. Virol.">
        <title>Molecular diversity of turncurtoviruses in Iran.</title>
        <authorList>
            <person name="Kamali M."/>
            <person name="Heydarnejad J."/>
            <person name="Massumi H."/>
            <person name="Kvarnheden A."/>
            <person name="Kraberger S."/>
            <person name="Varsani A."/>
        </authorList>
    </citation>
    <scope>NUCLEOTIDE SEQUENCE</scope>
    <source>
        <strain evidence="17">IR:Zaf:Z2-15:Tur:12</strain>
    </source>
</reference>
<comment type="cofactor">
    <cofactor evidence="15">
        <name>Mn(2+)</name>
        <dbReference type="ChEBI" id="CHEBI:29035"/>
    </cofactor>
</comment>
<feature type="binding site" evidence="14">
    <location>
        <position position="109"/>
    </location>
    <ligand>
        <name>a divalent metal cation</name>
        <dbReference type="ChEBI" id="CHEBI:60240"/>
    </ligand>
</feature>
<evidence type="ECO:0000256" key="2">
    <source>
        <dbReference type="ARBA" id="ARBA00006240"/>
    </source>
</evidence>
<evidence type="ECO:0000256" key="4">
    <source>
        <dbReference type="ARBA" id="ARBA00022679"/>
    </source>
</evidence>
<dbReference type="EMBL" id="KT388078">
    <property type="protein sequence ID" value="ALR86823.1"/>
    <property type="molecule type" value="Genomic_DNA"/>
</dbReference>
<keyword evidence="9 15" id="KW-0547">Nucleotide-binding</keyword>
<comment type="similarity">
    <text evidence="2 15">Belongs to the geminiviridae Rep protein family.</text>
</comment>
<dbReference type="GO" id="GO:0004386">
    <property type="term" value="F:helicase activity"/>
    <property type="evidence" value="ECO:0007669"/>
    <property type="project" value="UniProtKB-KW"/>
</dbReference>
<feature type="binding site" evidence="14">
    <location>
        <position position="61"/>
    </location>
    <ligand>
        <name>a divalent metal cation</name>
        <dbReference type="ChEBI" id="CHEBI:60240"/>
    </ligand>
</feature>
<evidence type="ECO:0000313" key="17">
    <source>
        <dbReference type="EMBL" id="ALR86823.1"/>
    </source>
</evidence>
<evidence type="ECO:0000256" key="6">
    <source>
        <dbReference type="ARBA" id="ARBA00022705"/>
    </source>
</evidence>
<comment type="domain">
    <text evidence="15">There are 3 rolling circle replication (RCR) motifs. RCR-2 is probably involved in metal coordination. RCR-3 is required for phosphodiester bond cleavage for initiation of RCR.</text>
</comment>
<protein>
    <recommendedName>
        <fullName evidence="15">Replication-associated protein</fullName>
        <shortName evidence="15">Rep</shortName>
        <ecNumber evidence="15">3.1.21.-</ecNumber>
    </recommendedName>
</protein>
<keyword evidence="11 15" id="KW-0378">Hydrolase</keyword>
<evidence type="ECO:0000256" key="10">
    <source>
        <dbReference type="ARBA" id="ARBA00022759"/>
    </source>
</evidence>
<dbReference type="Pfam" id="PF00799">
    <property type="entry name" value="Gemini_AL1"/>
    <property type="match status" value="1"/>
</dbReference>
<keyword evidence="10 15" id="KW-0255">Endonuclease</keyword>
<dbReference type="GO" id="GO:0016888">
    <property type="term" value="F:DNA endonuclease activity, producing 5'-phosphomonoesters"/>
    <property type="evidence" value="ECO:0007669"/>
    <property type="project" value="InterPro"/>
</dbReference>
<dbReference type="GO" id="GO:0003677">
    <property type="term" value="F:DNA binding"/>
    <property type="evidence" value="ECO:0007669"/>
    <property type="project" value="UniProtKB-KW"/>
</dbReference>
<evidence type="ECO:0000256" key="8">
    <source>
        <dbReference type="ARBA" id="ARBA00022723"/>
    </source>
</evidence>
<comment type="subcellular location">
    <subcellularLocation>
        <location evidence="1 15">Host nucleus</location>
    </subcellularLocation>
</comment>
<name>A0A0S3JNN4_9GEMI</name>
<dbReference type="Pfam" id="PF08283">
    <property type="entry name" value="Gemini_AL1_M"/>
    <property type="match status" value="1"/>
</dbReference>
<comment type="function">
    <text evidence="15">Essential for the replication of viral ssDNA. The closed circular ssDNA genome is first converted to a superhelical dsDNA. Rep binds a specific region at the genome origin of replication. It introduces an endonucleolytic nick within the conserved sequence 5'-TAATATTAC-3' in the intergenic region of the genome present in all geminiviruses, thereby initiating the rolling circle replication (RCR). Following cleavage, binds covalently to the 5'-phosphate of DNA as a tyrosyl ester. The cleavage gives rise to a free 3'-OH that serves as a primer for the cellular DNA polymerase. The polymerase synthesizes the (+) strand DNA by rolling circle mechanism. After one round of replication, a Rep-catalyzed nucleotidyl transfer reaction releases a circular single-stranded virus genome, thereby terminating the replication. Displays origin-specific DNA cleavage, nucleotidyl transferase, ATPase and helicase activities.</text>
</comment>
<keyword evidence="15" id="KW-0511">Multifunctional enzyme</keyword>
<dbReference type="PRINTS" id="PR00228">
    <property type="entry name" value="GEMCOATCLVL1"/>
</dbReference>
<dbReference type="SUPFAM" id="SSF55464">
    <property type="entry name" value="Origin of replication-binding domain, RBD-like"/>
    <property type="match status" value="1"/>
</dbReference>
<feature type="binding site" evidence="14">
    <location>
        <position position="59"/>
    </location>
    <ligand>
        <name>a divalent metal cation</name>
        <dbReference type="ChEBI" id="CHEBI:60240"/>
    </ligand>
</feature>
<keyword evidence="8 14" id="KW-0479">Metal-binding</keyword>
<evidence type="ECO:0000256" key="7">
    <source>
        <dbReference type="ARBA" id="ARBA00022722"/>
    </source>
</evidence>
<dbReference type="GO" id="GO:0005198">
    <property type="term" value="F:structural molecule activity"/>
    <property type="evidence" value="ECO:0007669"/>
    <property type="project" value="InterPro"/>
</dbReference>
<dbReference type="InterPro" id="IPR049912">
    <property type="entry name" value="CRESS_DNA_REP"/>
</dbReference>
<dbReference type="GO" id="GO:0005524">
    <property type="term" value="F:ATP binding"/>
    <property type="evidence" value="ECO:0007669"/>
    <property type="project" value="UniProtKB-KW"/>
</dbReference>
<dbReference type="PROSITE" id="PS52020">
    <property type="entry name" value="CRESS_DNA_REP"/>
    <property type="match status" value="1"/>
</dbReference>
<evidence type="ECO:0000256" key="11">
    <source>
        <dbReference type="ARBA" id="ARBA00022801"/>
    </source>
</evidence>
<keyword evidence="12 15" id="KW-0190">Covalent protein-DNA linkage</keyword>
<evidence type="ECO:0000256" key="3">
    <source>
        <dbReference type="ARBA" id="ARBA00022562"/>
    </source>
</evidence>
<comment type="subunit">
    <text evidence="15">Homooligomer.</text>
</comment>
<dbReference type="GO" id="GO:0006260">
    <property type="term" value="P:DNA replication"/>
    <property type="evidence" value="ECO:0007669"/>
    <property type="project" value="UniProtKB-KW"/>
</dbReference>
<evidence type="ECO:0000256" key="12">
    <source>
        <dbReference type="ARBA" id="ARBA00023124"/>
    </source>
</evidence>
<evidence type="ECO:0000256" key="15">
    <source>
        <dbReference type="RuleBase" id="RU361249"/>
    </source>
</evidence>
<dbReference type="GO" id="GO:0042025">
    <property type="term" value="C:host cell nucleus"/>
    <property type="evidence" value="ECO:0007669"/>
    <property type="project" value="UniProtKB-SubCell"/>
</dbReference>